<sequence length="69" mass="7867">MTMENLKKQIQELESEIEELEERINAKASETATTLARMQAKLFLEMIFAPYMDGVCDAWGVSPEEGLRT</sequence>
<organism evidence="2">
    <name type="scientific">marine sediment metagenome</name>
    <dbReference type="NCBI Taxonomy" id="412755"/>
    <lineage>
        <taxon>unclassified sequences</taxon>
        <taxon>metagenomes</taxon>
        <taxon>ecological metagenomes</taxon>
    </lineage>
</organism>
<proteinExistence type="predicted"/>
<dbReference type="EMBL" id="BARU01023252">
    <property type="protein sequence ID" value="GAH50972.1"/>
    <property type="molecule type" value="Genomic_DNA"/>
</dbReference>
<evidence type="ECO:0000313" key="2">
    <source>
        <dbReference type="EMBL" id="GAH50972.1"/>
    </source>
</evidence>
<evidence type="ECO:0000256" key="1">
    <source>
        <dbReference type="SAM" id="Coils"/>
    </source>
</evidence>
<protein>
    <submittedName>
        <fullName evidence="2">Uncharacterized protein</fullName>
    </submittedName>
</protein>
<accession>X1G176</accession>
<dbReference type="AlphaFoldDB" id="X1G176"/>
<feature type="coiled-coil region" evidence="1">
    <location>
        <begin position="3"/>
        <end position="30"/>
    </location>
</feature>
<reference evidence="2" key="1">
    <citation type="journal article" date="2014" name="Front. Microbiol.">
        <title>High frequency of phylogenetically diverse reductive dehalogenase-homologous genes in deep subseafloor sedimentary metagenomes.</title>
        <authorList>
            <person name="Kawai M."/>
            <person name="Futagami T."/>
            <person name="Toyoda A."/>
            <person name="Takaki Y."/>
            <person name="Nishi S."/>
            <person name="Hori S."/>
            <person name="Arai W."/>
            <person name="Tsubouchi T."/>
            <person name="Morono Y."/>
            <person name="Uchiyama I."/>
            <person name="Ito T."/>
            <person name="Fujiyama A."/>
            <person name="Inagaki F."/>
            <person name="Takami H."/>
        </authorList>
    </citation>
    <scope>NUCLEOTIDE SEQUENCE</scope>
    <source>
        <strain evidence="2">Expedition CK06-06</strain>
    </source>
</reference>
<comment type="caution">
    <text evidence="2">The sequence shown here is derived from an EMBL/GenBank/DDBJ whole genome shotgun (WGS) entry which is preliminary data.</text>
</comment>
<name>X1G176_9ZZZZ</name>
<keyword evidence="1" id="KW-0175">Coiled coil</keyword>
<gene>
    <name evidence="2" type="ORF">S03H2_37759</name>
</gene>
<feature type="non-terminal residue" evidence="2">
    <location>
        <position position="69"/>
    </location>
</feature>